<proteinExistence type="predicted"/>
<dbReference type="InterPro" id="IPR053175">
    <property type="entry name" value="DHMBA_Reg_Transcription_Factor"/>
</dbReference>
<evidence type="ECO:0000313" key="2">
    <source>
        <dbReference type="Proteomes" id="UP001276659"/>
    </source>
</evidence>
<sequence length="256" mass="29518">MIKSALFRNLALPEWMLEGTSFGEHGLELEYDCIVVRIASVRQRLSTLLKEKTGSQRTSQELTSTAEEPNKEARDIDKALQDWTAHFPSTWCYQRHTLSNPHPWLTRDFYSPIVYSYSSPAYAAVWNQYYATRMLINSTRLRVLKLSRPDSDDFAYEQRLECLSHMKIMTDDLASSLPFCLRRFKVTDSPNSSSHQNLITLDTNEDIKPCMVTIASSLRDVDVKQKLWFGSELAHLGRMVGIRVLECAETDQWLVL</sequence>
<evidence type="ECO:0000313" key="1">
    <source>
        <dbReference type="EMBL" id="KAK3170870.1"/>
    </source>
</evidence>
<protein>
    <submittedName>
        <fullName evidence="1">Uncharacterized protein</fullName>
    </submittedName>
</protein>
<dbReference type="PANTHER" id="PTHR38791">
    <property type="entry name" value="ZN(II)2CYS6 TRANSCRIPTION FACTOR (EUROFUNG)-RELATED-RELATED"/>
    <property type="match status" value="1"/>
</dbReference>
<comment type="caution">
    <text evidence="1">The sequence shown here is derived from an EMBL/GenBank/DDBJ whole genome shotgun (WGS) entry which is preliminary data.</text>
</comment>
<gene>
    <name evidence="1" type="ORF">OEA41_002954</name>
</gene>
<dbReference type="AlphaFoldDB" id="A0AAD9Z3E7"/>
<accession>A0AAD9Z3E7</accession>
<dbReference type="Proteomes" id="UP001276659">
    <property type="component" value="Unassembled WGS sequence"/>
</dbReference>
<reference evidence="1" key="1">
    <citation type="submission" date="2022-11" db="EMBL/GenBank/DDBJ databases">
        <title>Chromosomal genome sequence assembly and mating type (MAT) locus characterization of the leprose asexual lichenized fungus Lepraria neglecta (Nyl.) Erichsen.</title>
        <authorList>
            <person name="Allen J.L."/>
            <person name="Pfeffer B."/>
        </authorList>
    </citation>
    <scope>NUCLEOTIDE SEQUENCE</scope>
    <source>
        <strain evidence="1">Allen 5258</strain>
    </source>
</reference>
<dbReference type="EMBL" id="JASNWA010000008">
    <property type="protein sequence ID" value="KAK3170870.1"/>
    <property type="molecule type" value="Genomic_DNA"/>
</dbReference>
<name>A0AAD9Z3E7_9LECA</name>
<organism evidence="1 2">
    <name type="scientific">Lepraria neglecta</name>
    <dbReference type="NCBI Taxonomy" id="209136"/>
    <lineage>
        <taxon>Eukaryota</taxon>
        <taxon>Fungi</taxon>
        <taxon>Dikarya</taxon>
        <taxon>Ascomycota</taxon>
        <taxon>Pezizomycotina</taxon>
        <taxon>Lecanoromycetes</taxon>
        <taxon>OSLEUM clade</taxon>
        <taxon>Lecanoromycetidae</taxon>
        <taxon>Lecanorales</taxon>
        <taxon>Lecanorineae</taxon>
        <taxon>Stereocaulaceae</taxon>
        <taxon>Lepraria</taxon>
    </lineage>
</organism>
<keyword evidence="2" id="KW-1185">Reference proteome</keyword>